<dbReference type="RefSeq" id="WP_127565358.1">
    <property type="nucleotide sequence ID" value="NZ_BMFB01000006.1"/>
</dbReference>
<gene>
    <name evidence="8" type="ORF">X907_0368</name>
</gene>
<keyword evidence="3 8" id="KW-0808">Transferase</keyword>
<evidence type="ECO:0000256" key="5">
    <source>
        <dbReference type="ARBA" id="ARBA00022985"/>
    </source>
</evidence>
<dbReference type="SUPFAM" id="SSF53448">
    <property type="entry name" value="Nucleotide-diphospho-sugar transferases"/>
    <property type="match status" value="1"/>
</dbReference>
<accession>A0A3T0E6T6</accession>
<name>A0A3T0E6T6_9PROT</name>
<evidence type="ECO:0000256" key="6">
    <source>
        <dbReference type="ARBA" id="ARBA00022989"/>
    </source>
</evidence>
<protein>
    <submittedName>
        <fullName evidence="8">Glycosyl transferase family protein</fullName>
    </submittedName>
</protein>
<evidence type="ECO:0000256" key="2">
    <source>
        <dbReference type="ARBA" id="ARBA00022676"/>
    </source>
</evidence>
<dbReference type="Gene3D" id="3.90.550.10">
    <property type="entry name" value="Spore Coat Polysaccharide Biosynthesis Protein SpsA, Chain A"/>
    <property type="match status" value="1"/>
</dbReference>
<evidence type="ECO:0000313" key="9">
    <source>
        <dbReference type="Proteomes" id="UP000286954"/>
    </source>
</evidence>
<evidence type="ECO:0000256" key="1">
    <source>
        <dbReference type="ARBA" id="ARBA00022475"/>
    </source>
</evidence>
<evidence type="ECO:0000256" key="3">
    <source>
        <dbReference type="ARBA" id="ARBA00022679"/>
    </source>
</evidence>
<dbReference type="GO" id="GO:0099621">
    <property type="term" value="F:undecaprenyl-phosphate 4-deoxy-4-formamido-L-arabinose transferase activity"/>
    <property type="evidence" value="ECO:0007669"/>
    <property type="project" value="TreeGrafter"/>
</dbReference>
<dbReference type="GO" id="GO:0009103">
    <property type="term" value="P:lipopolysaccharide biosynthetic process"/>
    <property type="evidence" value="ECO:0007669"/>
    <property type="project" value="UniProtKB-KW"/>
</dbReference>
<dbReference type="CDD" id="cd04179">
    <property type="entry name" value="DPM_DPG-synthase_like"/>
    <property type="match status" value="1"/>
</dbReference>
<keyword evidence="9" id="KW-1185">Reference proteome</keyword>
<evidence type="ECO:0000256" key="4">
    <source>
        <dbReference type="ARBA" id="ARBA00022692"/>
    </source>
</evidence>
<keyword evidence="1" id="KW-1003">Cell membrane</keyword>
<evidence type="ECO:0000313" key="8">
    <source>
        <dbReference type="EMBL" id="AZU02916.1"/>
    </source>
</evidence>
<dbReference type="InterPro" id="IPR029044">
    <property type="entry name" value="Nucleotide-diphossugar_trans"/>
</dbReference>
<reference evidence="8 9" key="1">
    <citation type="submission" date="2016-12" db="EMBL/GenBank/DDBJ databases">
        <title>The genome of dimorphic prosthecate Glycocaulis alkaliphilus 6b-8t, isolated from crude oil dictates its adaptability in petroleum environments.</title>
        <authorList>
            <person name="Wu X.-L."/>
            <person name="Geng S."/>
        </authorList>
    </citation>
    <scope>NUCLEOTIDE SEQUENCE [LARGE SCALE GENOMIC DNA]</scope>
    <source>
        <strain evidence="8 9">6B-8</strain>
    </source>
</reference>
<dbReference type="PANTHER" id="PTHR48090:SF3">
    <property type="entry name" value="UNDECAPRENYL-PHOSPHATE 4-DEOXY-4-FORMAMIDO-L-ARABINOSE TRANSFERASE"/>
    <property type="match status" value="1"/>
</dbReference>
<dbReference type="AlphaFoldDB" id="A0A3T0E6T6"/>
<evidence type="ECO:0000256" key="7">
    <source>
        <dbReference type="ARBA" id="ARBA00023136"/>
    </source>
</evidence>
<keyword evidence="5" id="KW-0448">Lipopolysaccharide biosynthesis</keyword>
<dbReference type="GO" id="GO:0005886">
    <property type="term" value="C:plasma membrane"/>
    <property type="evidence" value="ECO:0007669"/>
    <property type="project" value="TreeGrafter"/>
</dbReference>
<keyword evidence="4" id="KW-0812">Transmembrane</keyword>
<keyword evidence="7" id="KW-0472">Membrane</keyword>
<dbReference type="InterPro" id="IPR050256">
    <property type="entry name" value="Glycosyltransferase_2"/>
</dbReference>
<dbReference type="PANTHER" id="PTHR48090">
    <property type="entry name" value="UNDECAPRENYL-PHOSPHATE 4-DEOXY-4-FORMAMIDO-L-ARABINOSE TRANSFERASE-RELATED"/>
    <property type="match status" value="1"/>
</dbReference>
<sequence length="244" mass="26320">MSSLAPAVSVVVPMHNEEGNAGALVREIAAALAGQAFEIVAVNDASKDGTLAELQAVKAEVAQLRIVSHRNNAGQSRAVRTGFMMARAPVVCTLDGDGQNPPADLPALIAQLTRDGAPGALAMVGGERVGRQDSAWKKFASRVGNGIRKRLLNDEAKDTGCGIKAMRREAYLALPYFDHQHRFLPALMKREGYIVEFHPVSHRPRTAGTSKYTNIGRLFASISDIMGVMWLNSRSRQTGGWEES</sequence>
<dbReference type="InterPro" id="IPR001173">
    <property type="entry name" value="Glyco_trans_2-like"/>
</dbReference>
<proteinExistence type="predicted"/>
<keyword evidence="2" id="KW-0328">Glycosyltransferase</keyword>
<dbReference type="EMBL" id="CP018911">
    <property type="protein sequence ID" value="AZU02916.1"/>
    <property type="molecule type" value="Genomic_DNA"/>
</dbReference>
<dbReference type="Pfam" id="PF00535">
    <property type="entry name" value="Glycos_transf_2"/>
    <property type="match status" value="1"/>
</dbReference>
<dbReference type="Proteomes" id="UP000286954">
    <property type="component" value="Chromosome"/>
</dbReference>
<dbReference type="FunFam" id="3.90.550.10:FF:000170">
    <property type="entry name" value="Dolichol-phosphate mannosyltransferase"/>
    <property type="match status" value="1"/>
</dbReference>
<dbReference type="OrthoDB" id="9807795at2"/>
<dbReference type="KEGG" id="gak:X907_0368"/>
<keyword evidence="6" id="KW-1133">Transmembrane helix</keyword>
<organism evidence="8 9">
    <name type="scientific">Glycocaulis alkaliphilus</name>
    <dbReference type="NCBI Taxonomy" id="1434191"/>
    <lineage>
        <taxon>Bacteria</taxon>
        <taxon>Pseudomonadati</taxon>
        <taxon>Pseudomonadota</taxon>
        <taxon>Alphaproteobacteria</taxon>
        <taxon>Maricaulales</taxon>
        <taxon>Maricaulaceae</taxon>
        <taxon>Glycocaulis</taxon>
    </lineage>
</organism>